<evidence type="ECO:0000256" key="1">
    <source>
        <dbReference type="ARBA" id="ARBA00004123"/>
    </source>
</evidence>
<dbReference type="SMR" id="G1APU4"/>
<dbReference type="Gene3D" id="1.10.20.10">
    <property type="entry name" value="Histone, subunit A"/>
    <property type="match status" value="1"/>
</dbReference>
<keyword evidence="5" id="KW-0238">DNA-binding</keyword>
<dbReference type="SUPFAM" id="SSF47113">
    <property type="entry name" value="Histone-fold"/>
    <property type="match status" value="1"/>
</dbReference>
<keyword evidence="6" id="KW-0539">Nucleus</keyword>
<reference evidence="10" key="1">
    <citation type="journal article" date="2011" name="Proc. Natl. Acad. Sci. U.S.A.">
        <title>Loss of centromeric histone H3 (CENH3) from centromeres precedes uniparental chromosome elimination in interspecific barley hybrids.</title>
        <authorList>
            <person name="Sanei M."/>
            <person name="Pickering R."/>
            <person name="Kumke K."/>
            <person name="Nasuda S."/>
            <person name="Houben A."/>
        </authorList>
    </citation>
    <scope>NUCLEOTIDE SEQUENCE</scope>
</reference>
<feature type="region of interest" description="Disordered" evidence="8">
    <location>
        <begin position="1"/>
        <end position="34"/>
    </location>
</feature>
<evidence type="ECO:0000313" key="10">
    <source>
        <dbReference type="EMBL" id="AEK21394.1"/>
    </source>
</evidence>
<feature type="compositionally biased region" description="Basic residues" evidence="8">
    <location>
        <begin position="1"/>
        <end position="17"/>
    </location>
</feature>
<name>G1APU4_HORBU</name>
<comment type="similarity">
    <text evidence="3">Belongs to the histone H3 family.</text>
</comment>
<dbReference type="EMBL" id="JF419330">
    <property type="protein sequence ID" value="AEK21394.1"/>
    <property type="molecule type" value="mRNA"/>
</dbReference>
<dbReference type="FunFam" id="1.10.20.10:FF:000085">
    <property type="entry name" value="Histone H3.2"/>
    <property type="match status" value="1"/>
</dbReference>
<dbReference type="GO" id="GO:0046982">
    <property type="term" value="F:protein heterodimerization activity"/>
    <property type="evidence" value="ECO:0007669"/>
    <property type="project" value="InterPro"/>
</dbReference>
<evidence type="ECO:0000256" key="6">
    <source>
        <dbReference type="ARBA" id="ARBA00023242"/>
    </source>
</evidence>
<evidence type="ECO:0000256" key="8">
    <source>
        <dbReference type="SAM" id="MobiDB-lite"/>
    </source>
</evidence>
<evidence type="ECO:0000256" key="7">
    <source>
        <dbReference type="ARBA" id="ARBA00023269"/>
    </source>
</evidence>
<dbReference type="SMART" id="SM00428">
    <property type="entry name" value="H3"/>
    <property type="match status" value="1"/>
</dbReference>
<evidence type="ECO:0000256" key="4">
    <source>
        <dbReference type="ARBA" id="ARBA00022454"/>
    </source>
</evidence>
<proteinExistence type="evidence at transcript level"/>
<dbReference type="CDD" id="cd22911">
    <property type="entry name" value="HFD_H3"/>
    <property type="match status" value="1"/>
</dbReference>
<dbReference type="InterPro" id="IPR000164">
    <property type="entry name" value="Histone_H3/CENP-A"/>
</dbReference>
<dbReference type="GO" id="GO:0003677">
    <property type="term" value="F:DNA binding"/>
    <property type="evidence" value="ECO:0007669"/>
    <property type="project" value="UniProtKB-KW"/>
</dbReference>
<dbReference type="GO" id="GO:0005634">
    <property type="term" value="C:nucleus"/>
    <property type="evidence" value="ECO:0007669"/>
    <property type="project" value="UniProtKB-SubCell"/>
</dbReference>
<feature type="domain" description="Core Histone H2A/H2B/H3" evidence="9">
    <location>
        <begin position="37"/>
        <end position="130"/>
    </location>
</feature>
<comment type="subcellular location">
    <subcellularLocation>
        <location evidence="2">Chromosome</location>
    </subcellularLocation>
    <subcellularLocation>
        <location evidence="1">Nucleus</location>
    </subcellularLocation>
</comment>
<keyword evidence="4" id="KW-0158">Chromosome</keyword>
<dbReference type="PRINTS" id="PR00622">
    <property type="entry name" value="HISTONEH3"/>
</dbReference>
<dbReference type="AlphaFoldDB" id="G1APU4"/>
<gene>
    <name evidence="10" type="primary">CENH3</name>
</gene>
<dbReference type="InterPro" id="IPR007125">
    <property type="entry name" value="H2A/H2B/H3"/>
</dbReference>
<evidence type="ECO:0000256" key="3">
    <source>
        <dbReference type="ARBA" id="ARBA00010343"/>
    </source>
</evidence>
<evidence type="ECO:0000259" key="9">
    <source>
        <dbReference type="Pfam" id="PF00125"/>
    </source>
</evidence>
<dbReference type="PANTHER" id="PTHR11426">
    <property type="entry name" value="HISTONE H3"/>
    <property type="match status" value="1"/>
</dbReference>
<protein>
    <submittedName>
        <fullName evidence="10">Beta centromeric histone H3</fullName>
    </submittedName>
</protein>
<accession>G1APU4</accession>
<dbReference type="GO" id="GO:0000786">
    <property type="term" value="C:nucleosome"/>
    <property type="evidence" value="ECO:0007669"/>
    <property type="project" value="UniProtKB-KW"/>
</dbReference>
<dbReference type="GO" id="GO:0030527">
    <property type="term" value="F:structural constituent of chromatin"/>
    <property type="evidence" value="ECO:0007669"/>
    <property type="project" value="InterPro"/>
</dbReference>
<dbReference type="PROSITE" id="PS00959">
    <property type="entry name" value="HISTONE_H3_2"/>
    <property type="match status" value="1"/>
</dbReference>
<evidence type="ECO:0000256" key="5">
    <source>
        <dbReference type="ARBA" id="ARBA00023125"/>
    </source>
</evidence>
<keyword evidence="7" id="KW-0544">Nucleosome core</keyword>
<sequence>MARTKKTVAATKRRSPRTRLEPQSQPEKKKRAHRFRPGTVALREIRKYRKSTELLIPFAPFVRLVRGIANGFMNIGGPNKPTPWTPHALLSLQEAAEYHLVDLFGKANLCAIHAKRVTVLLKDMRLAKRIGSVTVY</sequence>
<evidence type="ECO:0000256" key="2">
    <source>
        <dbReference type="ARBA" id="ARBA00004286"/>
    </source>
</evidence>
<dbReference type="InterPro" id="IPR009072">
    <property type="entry name" value="Histone-fold"/>
</dbReference>
<organism evidence="10">
    <name type="scientific">Hordeum bulbosum</name>
    <name type="common">Bulbous barley</name>
    <name type="synonym">Critesion bulbosum</name>
    <dbReference type="NCBI Taxonomy" id="4516"/>
    <lineage>
        <taxon>Eukaryota</taxon>
        <taxon>Viridiplantae</taxon>
        <taxon>Streptophyta</taxon>
        <taxon>Embryophyta</taxon>
        <taxon>Tracheophyta</taxon>
        <taxon>Spermatophyta</taxon>
        <taxon>Magnoliopsida</taxon>
        <taxon>Liliopsida</taxon>
        <taxon>Poales</taxon>
        <taxon>Poaceae</taxon>
        <taxon>BOP clade</taxon>
        <taxon>Pooideae</taxon>
        <taxon>Triticodae</taxon>
        <taxon>Triticeae</taxon>
        <taxon>Hordeinae</taxon>
        <taxon>Hordeum</taxon>
    </lineage>
</organism>
<dbReference type="Pfam" id="PF00125">
    <property type="entry name" value="Histone"/>
    <property type="match status" value="1"/>
</dbReference>